<proteinExistence type="predicted"/>
<gene>
    <name evidence="1" type="ORF">S01H1_83948</name>
</gene>
<reference evidence="1" key="1">
    <citation type="journal article" date="2014" name="Front. Microbiol.">
        <title>High frequency of phylogenetically diverse reductive dehalogenase-homologous genes in deep subseafloor sedimentary metagenomes.</title>
        <authorList>
            <person name="Kawai M."/>
            <person name="Futagami T."/>
            <person name="Toyoda A."/>
            <person name="Takaki Y."/>
            <person name="Nishi S."/>
            <person name="Hori S."/>
            <person name="Arai W."/>
            <person name="Tsubouchi T."/>
            <person name="Morono Y."/>
            <person name="Uchiyama I."/>
            <person name="Ito T."/>
            <person name="Fujiyama A."/>
            <person name="Inagaki F."/>
            <person name="Takami H."/>
        </authorList>
    </citation>
    <scope>NUCLEOTIDE SEQUENCE</scope>
    <source>
        <strain evidence="1">Expedition CK06-06</strain>
    </source>
</reference>
<comment type="caution">
    <text evidence="1">The sequence shown here is derived from an EMBL/GenBank/DDBJ whole genome shotgun (WGS) entry which is preliminary data.</text>
</comment>
<protein>
    <submittedName>
        <fullName evidence="1">Uncharacterized protein</fullName>
    </submittedName>
</protein>
<feature type="non-terminal residue" evidence="1">
    <location>
        <position position="1"/>
    </location>
</feature>
<accession>X0YR33</accession>
<evidence type="ECO:0000313" key="1">
    <source>
        <dbReference type="EMBL" id="GAG49322.1"/>
    </source>
</evidence>
<dbReference type="EMBL" id="BARS01057189">
    <property type="protein sequence ID" value="GAG49322.1"/>
    <property type="molecule type" value="Genomic_DNA"/>
</dbReference>
<name>X0YR33_9ZZZZ</name>
<dbReference type="AlphaFoldDB" id="X0YR33"/>
<organism evidence="1">
    <name type="scientific">marine sediment metagenome</name>
    <dbReference type="NCBI Taxonomy" id="412755"/>
    <lineage>
        <taxon>unclassified sequences</taxon>
        <taxon>metagenomes</taxon>
        <taxon>ecological metagenomes</taxon>
    </lineage>
</organism>
<sequence>REGSKRARQECQRTLAEARDAMGLTYFRDDTTVRVTE</sequence>